<reference evidence="3 4" key="1">
    <citation type="submission" date="2019-12" db="EMBL/GenBank/DDBJ databases">
        <title>Isolation and characterization of three novel carbon monoxide-oxidizing members of Halobacteria from salione crusts and soils.</title>
        <authorList>
            <person name="Myers M.R."/>
            <person name="King G.M."/>
        </authorList>
    </citation>
    <scope>NUCLEOTIDE SEQUENCE [LARGE SCALE GENOMIC DNA]</scope>
    <source>
        <strain evidence="3 4">WSA2</strain>
    </source>
</reference>
<dbReference type="InterPro" id="IPR050194">
    <property type="entry name" value="Glycosyltransferase_grp1"/>
</dbReference>
<dbReference type="CDD" id="cd03808">
    <property type="entry name" value="GT4_CapM-like"/>
    <property type="match status" value="1"/>
</dbReference>
<evidence type="ECO:0000259" key="1">
    <source>
        <dbReference type="Pfam" id="PF00534"/>
    </source>
</evidence>
<dbReference type="InterPro" id="IPR001296">
    <property type="entry name" value="Glyco_trans_1"/>
</dbReference>
<dbReference type="EMBL" id="WUUS01000006">
    <property type="protein sequence ID" value="MXR41851.1"/>
    <property type="molecule type" value="Genomic_DNA"/>
</dbReference>
<dbReference type="Pfam" id="PF13439">
    <property type="entry name" value="Glyco_transf_4"/>
    <property type="match status" value="1"/>
</dbReference>
<sequence length="379" mass="42202">MHLITRYLNGGAETTTDNAIKALHEADEEYELHLGTGEAHDQDRLADAESKGVKTVVFHRLRHYNPIAALIAVLTIAWYLHRNDIDVLHTHSTEAGIVGRWAAFLARTPFVVHEIHGDPISEDHHPLLNAFVLAAERVSARTTDLLIVKSKRIREEFIDRGIGEPEQYELIYHGVDIDAFADSQPAILPESNADHRLLFVGRLAEGKGLYDLLDAFKSLRQEISVELIIAGDGPIAEEFTTRVEESELSDAVRLLGYRSDVPNLLAASDVFVLPSYREGTPRVISEALASGTPVVSTRIAGIPEQVADGETGLLYDPGDVEELKNAISELLEDDELRVAMTDRCRKSVERFRCEHSARQVQELYKKHCFDQSSIDSPIS</sequence>
<dbReference type="PANTHER" id="PTHR45947">
    <property type="entry name" value="SULFOQUINOVOSYL TRANSFERASE SQD2"/>
    <property type="match status" value="1"/>
</dbReference>
<dbReference type="PANTHER" id="PTHR45947:SF3">
    <property type="entry name" value="SULFOQUINOVOSYL TRANSFERASE SQD2"/>
    <property type="match status" value="1"/>
</dbReference>
<evidence type="ECO:0000259" key="2">
    <source>
        <dbReference type="Pfam" id="PF13439"/>
    </source>
</evidence>
<dbReference type="SUPFAM" id="SSF53756">
    <property type="entry name" value="UDP-Glycosyltransferase/glycogen phosphorylase"/>
    <property type="match status" value="1"/>
</dbReference>
<keyword evidence="4" id="KW-1185">Reference proteome</keyword>
<organism evidence="3 4">
    <name type="scientific">Halobaculum saliterrae</name>
    <dbReference type="NCBI Taxonomy" id="2073113"/>
    <lineage>
        <taxon>Archaea</taxon>
        <taxon>Methanobacteriati</taxon>
        <taxon>Methanobacteriota</taxon>
        <taxon>Stenosarchaea group</taxon>
        <taxon>Halobacteria</taxon>
        <taxon>Halobacteriales</taxon>
        <taxon>Haloferacaceae</taxon>
        <taxon>Halobaculum</taxon>
    </lineage>
</organism>
<evidence type="ECO:0000313" key="3">
    <source>
        <dbReference type="EMBL" id="MXR41851.1"/>
    </source>
</evidence>
<feature type="domain" description="Glycosyl transferase family 1" evidence="1">
    <location>
        <begin position="188"/>
        <end position="346"/>
    </location>
</feature>
<accession>A0A6B0SZ82</accession>
<keyword evidence="3" id="KW-0808">Transferase</keyword>
<dbReference type="Proteomes" id="UP000437065">
    <property type="component" value="Unassembled WGS sequence"/>
</dbReference>
<dbReference type="Gene3D" id="3.40.50.2000">
    <property type="entry name" value="Glycogen Phosphorylase B"/>
    <property type="match status" value="2"/>
</dbReference>
<comment type="caution">
    <text evidence="3">The sequence shown here is derived from an EMBL/GenBank/DDBJ whole genome shotgun (WGS) entry which is preliminary data.</text>
</comment>
<dbReference type="OrthoDB" id="132546at2157"/>
<protein>
    <submittedName>
        <fullName evidence="3">Glycosyltransferase</fullName>
    </submittedName>
</protein>
<name>A0A6B0SZ82_9EURY</name>
<dbReference type="GO" id="GO:0016757">
    <property type="term" value="F:glycosyltransferase activity"/>
    <property type="evidence" value="ECO:0007669"/>
    <property type="project" value="InterPro"/>
</dbReference>
<dbReference type="AlphaFoldDB" id="A0A6B0SZ82"/>
<dbReference type="Pfam" id="PF00534">
    <property type="entry name" value="Glycos_transf_1"/>
    <property type="match status" value="1"/>
</dbReference>
<dbReference type="RefSeq" id="WP_159667018.1">
    <property type="nucleotide sequence ID" value="NZ_WUUS01000006.1"/>
</dbReference>
<proteinExistence type="predicted"/>
<dbReference type="InterPro" id="IPR028098">
    <property type="entry name" value="Glyco_trans_4-like_N"/>
</dbReference>
<gene>
    <name evidence="3" type="ORF">GRX01_10950</name>
</gene>
<feature type="domain" description="Glycosyltransferase subfamily 4-like N-terminal" evidence="2">
    <location>
        <begin position="10"/>
        <end position="178"/>
    </location>
</feature>
<evidence type="ECO:0000313" key="4">
    <source>
        <dbReference type="Proteomes" id="UP000437065"/>
    </source>
</evidence>